<gene>
    <name evidence="1" type="ORF">MGSAQ_000331</name>
</gene>
<organism evidence="1">
    <name type="scientific">marine sediment metagenome</name>
    <dbReference type="NCBI Taxonomy" id="412755"/>
    <lineage>
        <taxon>unclassified sequences</taxon>
        <taxon>metagenomes</taxon>
        <taxon>ecological metagenomes</taxon>
    </lineage>
</organism>
<protein>
    <submittedName>
        <fullName evidence="1">Uncharacterized protein</fullName>
    </submittedName>
</protein>
<reference evidence="1" key="1">
    <citation type="submission" date="2013-11" db="EMBL/GenBank/DDBJ databases">
        <title>Microbial diversity, functional groups and degradation webs in Northern and Southern Mediterranean and Red Sea marine crude oil polluted sites.</title>
        <authorList>
            <person name="Daffonchio D."/>
            <person name="Mapelli F."/>
            <person name="Ferrer M."/>
            <person name="Richter M."/>
            <person name="Cherif A."/>
            <person name="Malkawi H.I."/>
            <person name="Yakimov M.M."/>
            <person name="Abdel-Fattah Y.R."/>
            <person name="Blaghen M."/>
            <person name="Golyshin P.N."/>
            <person name="Kalogerakis N."/>
            <person name="Boon N."/>
            <person name="Magagnini M."/>
            <person name="Fava F."/>
        </authorList>
    </citation>
    <scope>NUCLEOTIDE SEQUENCE</scope>
</reference>
<accession>A0A1B6NXN1</accession>
<dbReference type="AlphaFoldDB" id="A0A1B6NXN1"/>
<proteinExistence type="predicted"/>
<dbReference type="EMBL" id="AYSL01000111">
    <property type="protein sequence ID" value="KTF08173.1"/>
    <property type="molecule type" value="Genomic_DNA"/>
</dbReference>
<comment type="caution">
    <text evidence="1">The sequence shown here is derived from an EMBL/GenBank/DDBJ whole genome shotgun (WGS) entry which is preliminary data.</text>
</comment>
<sequence>MKKNRFMKKGIKLKNNNRRRLMLKRCHQKVLQRRKLFVTSDMFTQLTRKPS</sequence>
<name>A0A1B6NXN1_9ZZZZ</name>
<evidence type="ECO:0000313" key="1">
    <source>
        <dbReference type="EMBL" id="KTF08173.1"/>
    </source>
</evidence>